<dbReference type="AlphaFoldDB" id="A0A0G3H6T6"/>
<feature type="domain" description="DUF7638" evidence="1">
    <location>
        <begin position="6"/>
        <end position="105"/>
    </location>
</feature>
<dbReference type="Pfam" id="PF24645">
    <property type="entry name" value="DUF7639"/>
    <property type="match status" value="1"/>
</dbReference>
<name>A0A0G3H6T6_9CORY</name>
<dbReference type="STRING" id="571915.CMUST_12635"/>
<evidence type="ECO:0000259" key="1">
    <source>
        <dbReference type="Pfam" id="PF24644"/>
    </source>
</evidence>
<dbReference type="EMBL" id="CP011542">
    <property type="protein sequence ID" value="AKK06832.1"/>
    <property type="molecule type" value="Genomic_DNA"/>
</dbReference>
<dbReference type="PATRIC" id="fig|571915.4.peg.2712"/>
<feature type="domain" description="DUF7639" evidence="2">
    <location>
        <begin position="243"/>
        <end position="296"/>
    </location>
</feature>
<protein>
    <submittedName>
        <fullName evidence="3">Uncharacterized protein</fullName>
    </submittedName>
</protein>
<dbReference type="RefSeq" id="WP_047262788.1">
    <property type="nucleotide sequence ID" value="NZ_CP011542.1"/>
</dbReference>
<dbReference type="OrthoDB" id="643483at2"/>
<dbReference type="InterPro" id="IPR056056">
    <property type="entry name" value="DUF7639"/>
</dbReference>
<dbReference type="KEGG" id="cmv:CMUST_12635"/>
<sequence length="302" mass="34336">MPIPVYRLQQVSGVTVYGMINNGGYFLTDFTVYEDGIVDCWGKTDVAGMRDHVESGWVVPAIPVGETVRISELGDFRVLEARWSHATPGEYLGFLESVVDKLRGEQSHPVPDFPLSRANLDEPHPKKTDPMYNLNHAGATVAFNLEAFLRTDAGWEITTIVPFADETFRLSVIGERDFSFAECENMIDAGDLAITITEDAWVRVANIGELRLKPEFAIVENVTEFKKSLQGQSARAVGKQMAAEKCRQAYFEYLKEPSDFSREMLREAYEAVPEHERRYLGDMDSKDYDYYRILYTDDKREV</sequence>
<reference evidence="3 4" key="1">
    <citation type="journal article" date="2015" name="Genome Announc.">
        <title>Complete Genome Sequence of the Type Strain Corynebacterium mustelae DSM 45274, Isolated from Various Tissues of a Male Ferret with Lethal Sepsis.</title>
        <authorList>
            <person name="Ruckert C."/>
            <person name="Eimer J."/>
            <person name="Winkler A."/>
            <person name="Tauch A."/>
        </authorList>
    </citation>
    <scope>NUCLEOTIDE SEQUENCE [LARGE SCALE GENOMIC DNA]</scope>
    <source>
        <strain evidence="3 4">DSM 45274</strain>
    </source>
</reference>
<evidence type="ECO:0000313" key="3">
    <source>
        <dbReference type="EMBL" id="AKK06832.1"/>
    </source>
</evidence>
<evidence type="ECO:0000313" key="4">
    <source>
        <dbReference type="Proteomes" id="UP000035199"/>
    </source>
</evidence>
<gene>
    <name evidence="3" type="ORF">CMUST_12635</name>
</gene>
<dbReference type="InterPro" id="IPR056055">
    <property type="entry name" value="DUF7638"/>
</dbReference>
<accession>A0A0G3H6T6</accession>
<reference evidence="4" key="2">
    <citation type="submission" date="2015-05" db="EMBL/GenBank/DDBJ databases">
        <title>Complete genome sequence of Corynebacterium mustelae DSM 45274, isolated from various tissues of a male ferret with lethal sepsis.</title>
        <authorList>
            <person name="Ruckert C."/>
            <person name="Albersmeier A."/>
            <person name="Winkler A."/>
            <person name="Tauch A."/>
        </authorList>
    </citation>
    <scope>NUCLEOTIDE SEQUENCE [LARGE SCALE GENOMIC DNA]</scope>
    <source>
        <strain evidence="4">DSM 45274</strain>
    </source>
</reference>
<dbReference type="Pfam" id="PF24644">
    <property type="entry name" value="DUF7638"/>
    <property type="match status" value="1"/>
</dbReference>
<proteinExistence type="predicted"/>
<dbReference type="Proteomes" id="UP000035199">
    <property type="component" value="Chromosome"/>
</dbReference>
<keyword evidence="4" id="KW-1185">Reference proteome</keyword>
<evidence type="ECO:0000259" key="2">
    <source>
        <dbReference type="Pfam" id="PF24645"/>
    </source>
</evidence>
<organism evidence="3 4">
    <name type="scientific">Corynebacterium mustelae</name>
    <dbReference type="NCBI Taxonomy" id="571915"/>
    <lineage>
        <taxon>Bacteria</taxon>
        <taxon>Bacillati</taxon>
        <taxon>Actinomycetota</taxon>
        <taxon>Actinomycetes</taxon>
        <taxon>Mycobacteriales</taxon>
        <taxon>Corynebacteriaceae</taxon>
        <taxon>Corynebacterium</taxon>
    </lineage>
</organism>